<dbReference type="Proteomes" id="UP001054252">
    <property type="component" value="Unassembled WGS sequence"/>
</dbReference>
<sequence length="101" mass="11253">MKEGKIQSVRLKKHLKNGKQVSMGYGFIEFDSVETATRVCSDLQGTILDGNALILQLCHAKKDEQAVKNVEKDKSTTKLLVRNVASEATEKDLRQLFSPFG</sequence>
<comment type="caution">
    <text evidence="4">The sequence shown here is derived from an EMBL/GenBank/DDBJ whole genome shotgun (WGS) entry which is preliminary data.</text>
</comment>
<dbReference type="InterPro" id="IPR035979">
    <property type="entry name" value="RBD_domain_sf"/>
</dbReference>
<dbReference type="AlphaFoldDB" id="A0AAV5HJ03"/>
<evidence type="ECO:0000256" key="2">
    <source>
        <dbReference type="PROSITE-ProRule" id="PRU00176"/>
    </source>
</evidence>
<dbReference type="Gene3D" id="3.30.70.330">
    <property type="match status" value="2"/>
</dbReference>
<dbReference type="GO" id="GO:0003723">
    <property type="term" value="F:RNA binding"/>
    <property type="evidence" value="ECO:0007669"/>
    <property type="project" value="UniProtKB-UniRule"/>
</dbReference>
<dbReference type="SUPFAM" id="SSF54928">
    <property type="entry name" value="RNA-binding domain, RBD"/>
    <property type="match status" value="1"/>
</dbReference>
<name>A0AAV5HJ03_9ROSI</name>
<keyword evidence="5" id="KW-1185">Reference proteome</keyword>
<dbReference type="EMBL" id="BPVZ01000003">
    <property type="protein sequence ID" value="GKU88807.1"/>
    <property type="molecule type" value="Genomic_DNA"/>
</dbReference>
<evidence type="ECO:0000313" key="5">
    <source>
        <dbReference type="Proteomes" id="UP001054252"/>
    </source>
</evidence>
<keyword evidence="1 2" id="KW-0694">RNA-binding</keyword>
<dbReference type="Pfam" id="PF00076">
    <property type="entry name" value="RRM_1"/>
    <property type="match status" value="1"/>
</dbReference>
<organism evidence="4 5">
    <name type="scientific">Rubroshorea leprosula</name>
    <dbReference type="NCBI Taxonomy" id="152421"/>
    <lineage>
        <taxon>Eukaryota</taxon>
        <taxon>Viridiplantae</taxon>
        <taxon>Streptophyta</taxon>
        <taxon>Embryophyta</taxon>
        <taxon>Tracheophyta</taxon>
        <taxon>Spermatophyta</taxon>
        <taxon>Magnoliopsida</taxon>
        <taxon>eudicotyledons</taxon>
        <taxon>Gunneridae</taxon>
        <taxon>Pentapetalae</taxon>
        <taxon>rosids</taxon>
        <taxon>malvids</taxon>
        <taxon>Malvales</taxon>
        <taxon>Dipterocarpaceae</taxon>
        <taxon>Rubroshorea</taxon>
    </lineage>
</organism>
<protein>
    <recommendedName>
        <fullName evidence="3">RRM domain-containing protein</fullName>
    </recommendedName>
</protein>
<feature type="domain" description="RRM" evidence="3">
    <location>
        <begin position="1"/>
        <end position="60"/>
    </location>
</feature>
<evidence type="ECO:0000259" key="3">
    <source>
        <dbReference type="PROSITE" id="PS50102"/>
    </source>
</evidence>
<reference evidence="4 5" key="1">
    <citation type="journal article" date="2021" name="Commun. Biol.">
        <title>The genome of Shorea leprosula (Dipterocarpaceae) highlights the ecological relevance of drought in aseasonal tropical rainforests.</title>
        <authorList>
            <person name="Ng K.K.S."/>
            <person name="Kobayashi M.J."/>
            <person name="Fawcett J.A."/>
            <person name="Hatakeyama M."/>
            <person name="Paape T."/>
            <person name="Ng C.H."/>
            <person name="Ang C.C."/>
            <person name="Tnah L.H."/>
            <person name="Lee C.T."/>
            <person name="Nishiyama T."/>
            <person name="Sese J."/>
            <person name="O'Brien M.J."/>
            <person name="Copetti D."/>
            <person name="Mohd Noor M.I."/>
            <person name="Ong R.C."/>
            <person name="Putra M."/>
            <person name="Sireger I.Z."/>
            <person name="Indrioko S."/>
            <person name="Kosugi Y."/>
            <person name="Izuno A."/>
            <person name="Isagi Y."/>
            <person name="Lee S.L."/>
            <person name="Shimizu K.K."/>
        </authorList>
    </citation>
    <scope>NUCLEOTIDE SEQUENCE [LARGE SCALE GENOMIC DNA]</scope>
    <source>
        <strain evidence="4">214</strain>
    </source>
</reference>
<evidence type="ECO:0000256" key="1">
    <source>
        <dbReference type="ARBA" id="ARBA00022884"/>
    </source>
</evidence>
<dbReference type="InterPro" id="IPR012677">
    <property type="entry name" value="Nucleotide-bd_a/b_plait_sf"/>
</dbReference>
<evidence type="ECO:0000313" key="4">
    <source>
        <dbReference type="EMBL" id="GKU88807.1"/>
    </source>
</evidence>
<gene>
    <name evidence="4" type="ORF">SLEP1_g3025</name>
</gene>
<dbReference type="InterPro" id="IPR000504">
    <property type="entry name" value="RRM_dom"/>
</dbReference>
<proteinExistence type="predicted"/>
<accession>A0AAV5HJ03</accession>
<dbReference type="PANTHER" id="PTHR10352">
    <property type="entry name" value="EUKARYOTIC TRANSLATION INITIATION FACTOR 3 SUBUNIT G"/>
    <property type="match status" value="1"/>
</dbReference>
<dbReference type="PROSITE" id="PS50102">
    <property type="entry name" value="RRM"/>
    <property type="match status" value="1"/>
</dbReference>